<sequence length="177" mass="19515">MAEPTVTRKSPFGWTATADNTGLAVLRDPSSHVRATWQLLRWTGGGKALPFEPPATTTLIPYMLQTHPVTVYYPDAPSEEALITFGAPTRKRRRDHNGTLHLAGRTYQVLHFRRMRTELHRAGTRIAVAKSGVFGRLHLKYAAPAGDLDQLAIALLWFAIGPGRPGAMAMLTEFISV</sequence>
<keyword evidence="2" id="KW-1185">Reference proteome</keyword>
<organism evidence="1 2">
    <name type="scientific">Kribbella karoonensis</name>
    <dbReference type="NCBI Taxonomy" id="324851"/>
    <lineage>
        <taxon>Bacteria</taxon>
        <taxon>Bacillati</taxon>
        <taxon>Actinomycetota</taxon>
        <taxon>Actinomycetes</taxon>
        <taxon>Propionibacteriales</taxon>
        <taxon>Kribbellaceae</taxon>
        <taxon>Kribbella</taxon>
    </lineage>
</organism>
<name>A0ABN2D2X2_9ACTN</name>
<protein>
    <submittedName>
        <fullName evidence="1">Uncharacterized protein</fullName>
    </submittedName>
</protein>
<dbReference type="RefSeq" id="WP_344187820.1">
    <property type="nucleotide sequence ID" value="NZ_BAAAND010000001.1"/>
</dbReference>
<comment type="caution">
    <text evidence="1">The sequence shown here is derived from an EMBL/GenBank/DDBJ whole genome shotgun (WGS) entry which is preliminary data.</text>
</comment>
<accession>A0ABN2D2X2</accession>
<dbReference type="Proteomes" id="UP001500190">
    <property type="component" value="Unassembled WGS sequence"/>
</dbReference>
<evidence type="ECO:0000313" key="2">
    <source>
        <dbReference type="Proteomes" id="UP001500190"/>
    </source>
</evidence>
<dbReference type="EMBL" id="BAAAND010000001">
    <property type="protein sequence ID" value="GAA1567345.1"/>
    <property type="molecule type" value="Genomic_DNA"/>
</dbReference>
<gene>
    <name evidence="1" type="ORF">GCM10009742_06380</name>
</gene>
<evidence type="ECO:0000313" key="1">
    <source>
        <dbReference type="EMBL" id="GAA1567345.1"/>
    </source>
</evidence>
<proteinExistence type="predicted"/>
<reference evidence="1 2" key="1">
    <citation type="journal article" date="2019" name="Int. J. Syst. Evol. Microbiol.">
        <title>The Global Catalogue of Microorganisms (GCM) 10K type strain sequencing project: providing services to taxonomists for standard genome sequencing and annotation.</title>
        <authorList>
            <consortium name="The Broad Institute Genomics Platform"/>
            <consortium name="The Broad Institute Genome Sequencing Center for Infectious Disease"/>
            <person name="Wu L."/>
            <person name="Ma J."/>
        </authorList>
    </citation>
    <scope>NUCLEOTIDE SEQUENCE [LARGE SCALE GENOMIC DNA]</scope>
    <source>
        <strain evidence="1 2">JCM 14304</strain>
    </source>
</reference>